<sequence>MSIYIAEYGDKYDLTLLAGSSAAQGYDTTAGGGVRSVSCPVTMGQAPGEPAEAPGSKALARHGLCRGLGLFLRRSRAGL</sequence>
<keyword evidence="2" id="KW-1185">Reference proteome</keyword>
<gene>
    <name evidence="1" type="ORF">FNH09_24270</name>
</gene>
<dbReference type="AlphaFoldDB" id="A0A5N8VHR6"/>
<evidence type="ECO:0000313" key="2">
    <source>
        <dbReference type="Proteomes" id="UP000325849"/>
    </source>
</evidence>
<organism evidence="1 2">
    <name type="scientific">Streptomyces adustus</name>
    <dbReference type="NCBI Taxonomy" id="1609272"/>
    <lineage>
        <taxon>Bacteria</taxon>
        <taxon>Bacillati</taxon>
        <taxon>Actinomycetota</taxon>
        <taxon>Actinomycetes</taxon>
        <taxon>Kitasatosporales</taxon>
        <taxon>Streptomycetaceae</taxon>
        <taxon>Streptomyces</taxon>
    </lineage>
</organism>
<proteinExistence type="predicted"/>
<evidence type="ECO:0000313" key="1">
    <source>
        <dbReference type="EMBL" id="MPY34242.1"/>
    </source>
</evidence>
<dbReference type="RefSeq" id="WP_152891475.1">
    <property type="nucleotide sequence ID" value="NZ_VJZD01000105.1"/>
</dbReference>
<dbReference type="EMBL" id="VJZD01000105">
    <property type="protein sequence ID" value="MPY34242.1"/>
    <property type="molecule type" value="Genomic_DNA"/>
</dbReference>
<name>A0A5N8VHR6_9ACTN</name>
<reference evidence="1 2" key="1">
    <citation type="submission" date="2019-07" db="EMBL/GenBank/DDBJ databases">
        <title>New species of Amycolatopsis and Streptomyces.</title>
        <authorList>
            <person name="Duangmal K."/>
            <person name="Teo W.F.A."/>
            <person name="Lipun K."/>
        </authorList>
    </citation>
    <scope>NUCLEOTIDE SEQUENCE [LARGE SCALE GENOMIC DNA]</scope>
    <source>
        <strain evidence="1 2">NBRC 109810</strain>
    </source>
</reference>
<protein>
    <submittedName>
        <fullName evidence="1">Uncharacterized protein</fullName>
    </submittedName>
</protein>
<dbReference type="Proteomes" id="UP000325849">
    <property type="component" value="Unassembled WGS sequence"/>
</dbReference>
<accession>A0A5N8VHR6</accession>
<comment type="caution">
    <text evidence="1">The sequence shown here is derived from an EMBL/GenBank/DDBJ whole genome shotgun (WGS) entry which is preliminary data.</text>
</comment>